<accession>A0A4R2GFQ4</accession>
<sequence length="33" mass="3670">MQPPMAGRSFATNCAREMANGELLRKRYTLGQA</sequence>
<gene>
    <name evidence="1" type="ORF">EV666_1402</name>
</gene>
<evidence type="ECO:0000313" key="1">
    <source>
        <dbReference type="EMBL" id="TCO06999.1"/>
    </source>
</evidence>
<reference evidence="1 2" key="1">
    <citation type="submission" date="2019-03" db="EMBL/GenBank/DDBJ databases">
        <title>Genomic Encyclopedia of Type Strains, Phase IV (KMG-IV): sequencing the most valuable type-strain genomes for metagenomic binning, comparative biology and taxonomic classification.</title>
        <authorList>
            <person name="Goeker M."/>
        </authorList>
    </citation>
    <scope>NUCLEOTIDE SEQUENCE [LARGE SCALE GENOMIC DNA]</scope>
    <source>
        <strain evidence="1 2">DSM 22958</strain>
    </source>
</reference>
<comment type="caution">
    <text evidence="1">The sequence shown here is derived from an EMBL/GenBank/DDBJ whole genome shotgun (WGS) entry which is preliminary data.</text>
</comment>
<proteinExistence type="predicted"/>
<dbReference type="EMBL" id="SLWL01000040">
    <property type="protein sequence ID" value="TCO06999.1"/>
    <property type="molecule type" value="Genomic_DNA"/>
</dbReference>
<dbReference type="AlphaFoldDB" id="A0A4R2GFQ4"/>
<name>A0A4R2GFQ4_9HYPH</name>
<protein>
    <submittedName>
        <fullName evidence="1">Uncharacterized protein</fullName>
    </submittedName>
</protein>
<dbReference type="Proteomes" id="UP000294881">
    <property type="component" value="Unassembled WGS sequence"/>
</dbReference>
<evidence type="ECO:0000313" key="2">
    <source>
        <dbReference type="Proteomes" id="UP000294881"/>
    </source>
</evidence>
<organism evidence="1 2">
    <name type="scientific">Camelimonas lactis</name>
    <dbReference type="NCBI Taxonomy" id="659006"/>
    <lineage>
        <taxon>Bacteria</taxon>
        <taxon>Pseudomonadati</taxon>
        <taxon>Pseudomonadota</taxon>
        <taxon>Alphaproteobacteria</taxon>
        <taxon>Hyphomicrobiales</taxon>
        <taxon>Chelatococcaceae</taxon>
        <taxon>Camelimonas</taxon>
    </lineage>
</organism>
<keyword evidence="2" id="KW-1185">Reference proteome</keyword>